<gene>
    <name evidence="1" type="ORF">EcCFBP13530_22285</name>
</gene>
<name>A0AB38P018_9ENTR</name>
<proteinExistence type="predicted"/>
<evidence type="ECO:0000313" key="2">
    <source>
        <dbReference type="Proteomes" id="UP000306327"/>
    </source>
</evidence>
<evidence type="ECO:0000313" key="1">
    <source>
        <dbReference type="EMBL" id="TKK14455.1"/>
    </source>
</evidence>
<dbReference type="EMBL" id="QGAL01000011">
    <property type="protein sequence ID" value="TKK14455.1"/>
    <property type="molecule type" value="Genomic_DNA"/>
</dbReference>
<accession>A0AB38P018</accession>
<protein>
    <submittedName>
        <fullName evidence="1">Addiction module toxin RelE</fullName>
    </submittedName>
</protein>
<comment type="caution">
    <text evidence="1">The sequence shown here is derived from an EMBL/GenBank/DDBJ whole genome shotgun (WGS) entry which is preliminary data.</text>
</comment>
<dbReference type="Proteomes" id="UP000306327">
    <property type="component" value="Unassembled WGS sequence"/>
</dbReference>
<reference evidence="1 2" key="1">
    <citation type="journal article" date="2019" name="Sci. Rep.">
        <title>Differences in resource use lead to coexistence of seed-transmitted microbial populations.</title>
        <authorList>
            <person name="Torres-Cortes G."/>
            <person name="Garcia B.J."/>
            <person name="Compant S."/>
            <person name="Rezki S."/>
            <person name="Jones P."/>
            <person name="Preveaux A."/>
            <person name="Briand M."/>
            <person name="Roulet A."/>
            <person name="Bouchez O."/>
            <person name="Jacobson D."/>
            <person name="Barret M."/>
        </authorList>
    </citation>
    <scope>NUCLEOTIDE SEQUENCE [LARGE SCALE GENOMIC DNA]</scope>
    <source>
        <strain evidence="1 2">CFBP13530</strain>
    </source>
</reference>
<dbReference type="AlphaFoldDB" id="A0AB38P018"/>
<sequence length="40" mass="4557">MPYTKSFMMHQGGKSANLLELTSVNDRCELAQPTMRQREG</sequence>
<organism evidence="1 2">
    <name type="scientific">Enterobacter cancerogenus</name>
    <dbReference type="NCBI Taxonomy" id="69218"/>
    <lineage>
        <taxon>Bacteria</taxon>
        <taxon>Pseudomonadati</taxon>
        <taxon>Pseudomonadota</taxon>
        <taxon>Gammaproteobacteria</taxon>
        <taxon>Enterobacterales</taxon>
        <taxon>Enterobacteriaceae</taxon>
        <taxon>Enterobacter</taxon>
        <taxon>Enterobacter cloacae complex</taxon>
    </lineage>
</organism>